<proteinExistence type="predicted"/>
<protein>
    <submittedName>
        <fullName evidence="1">Uncharacterized protein</fullName>
    </submittedName>
</protein>
<name>A0A0E9UK79_ANGAN</name>
<organism evidence="1">
    <name type="scientific">Anguilla anguilla</name>
    <name type="common">European freshwater eel</name>
    <name type="synonym">Muraena anguilla</name>
    <dbReference type="NCBI Taxonomy" id="7936"/>
    <lineage>
        <taxon>Eukaryota</taxon>
        <taxon>Metazoa</taxon>
        <taxon>Chordata</taxon>
        <taxon>Craniata</taxon>
        <taxon>Vertebrata</taxon>
        <taxon>Euteleostomi</taxon>
        <taxon>Actinopterygii</taxon>
        <taxon>Neopterygii</taxon>
        <taxon>Teleostei</taxon>
        <taxon>Anguilliformes</taxon>
        <taxon>Anguillidae</taxon>
        <taxon>Anguilla</taxon>
    </lineage>
</organism>
<reference evidence="1" key="2">
    <citation type="journal article" date="2015" name="Fish Shellfish Immunol.">
        <title>Early steps in the European eel (Anguilla anguilla)-Vibrio vulnificus interaction in the gills: Role of the RtxA13 toxin.</title>
        <authorList>
            <person name="Callol A."/>
            <person name="Pajuelo D."/>
            <person name="Ebbesson L."/>
            <person name="Teles M."/>
            <person name="MacKenzie S."/>
            <person name="Amaro C."/>
        </authorList>
    </citation>
    <scope>NUCLEOTIDE SEQUENCE</scope>
</reference>
<accession>A0A0E9UK79</accession>
<evidence type="ECO:0000313" key="1">
    <source>
        <dbReference type="EMBL" id="JAH65680.1"/>
    </source>
</evidence>
<sequence>MSKTAASVNHRVR</sequence>
<reference evidence="1" key="1">
    <citation type="submission" date="2014-11" db="EMBL/GenBank/DDBJ databases">
        <authorList>
            <person name="Amaro Gonzalez C."/>
        </authorList>
    </citation>
    <scope>NUCLEOTIDE SEQUENCE</scope>
</reference>
<dbReference type="EMBL" id="GBXM01042897">
    <property type="protein sequence ID" value="JAH65680.1"/>
    <property type="molecule type" value="Transcribed_RNA"/>
</dbReference>